<feature type="compositionally biased region" description="Basic and acidic residues" evidence="1">
    <location>
        <begin position="88"/>
        <end position="107"/>
    </location>
</feature>
<comment type="caution">
    <text evidence="3">The sequence shown here is derived from an EMBL/GenBank/DDBJ whole genome shotgun (WGS) entry which is preliminary data.</text>
</comment>
<name>A0ABU4HWL1_9ACTN</name>
<dbReference type="Proteomes" id="UP001284601">
    <property type="component" value="Unassembled WGS sequence"/>
</dbReference>
<feature type="transmembrane region" description="Helical" evidence="2">
    <location>
        <begin position="63"/>
        <end position="82"/>
    </location>
</feature>
<keyword evidence="2" id="KW-0812">Transmembrane</keyword>
<keyword evidence="2" id="KW-1133">Transmembrane helix</keyword>
<reference evidence="3 4" key="2">
    <citation type="submission" date="2023-10" db="EMBL/GenBank/DDBJ databases">
        <authorList>
            <person name="Han X.F."/>
        </authorList>
    </citation>
    <scope>NUCLEOTIDE SEQUENCE [LARGE SCALE GENOMIC DNA]</scope>
    <source>
        <strain evidence="3 4">KCTC 39840</strain>
    </source>
</reference>
<sequence>MFGGKQDDDDPFAALKEAAERGSTRVTSGAAAPSHGDEGNVSSTPLAQVPGGDRGRRRGNAGLVLLLVALSLGGAGAAIYLAERDATENATRADRGERPAGDERGDDGPGQSGSDDDPAPDPRHFDLVRPTGFARALRAIEPELRPGEGVRMLRVAHDRVNAFTRTRSGAQRMIDVDDELQTSSRDAGQAGSHRGMSLSRVPATAPSQAVARAARQGGFPASKLDYLVMSTPLISGDVEWSLFFRGVAQRNTHWIAQLDGRKVWRPGEKPGTTTSSSSVTIRRNGSTTTLTGADAQRINDCIRRAGSDGAKIQACLP</sequence>
<feature type="region of interest" description="Disordered" evidence="1">
    <location>
        <begin position="88"/>
        <end position="125"/>
    </location>
</feature>
<reference evidence="4" key="1">
    <citation type="submission" date="2023-07" db="EMBL/GenBank/DDBJ databases">
        <title>Conexibacter stalactiti sp. nov., isolated from stalactites in a lava cave and emended description of the genus Conexibacter.</title>
        <authorList>
            <person name="Lee S.D."/>
        </authorList>
    </citation>
    <scope>NUCLEOTIDE SEQUENCE [LARGE SCALE GENOMIC DNA]</scope>
    <source>
        <strain evidence="4">KCTC 39840</strain>
    </source>
</reference>
<organism evidence="3 4">
    <name type="scientific">Conexibacter stalactiti</name>
    <dbReference type="NCBI Taxonomy" id="1940611"/>
    <lineage>
        <taxon>Bacteria</taxon>
        <taxon>Bacillati</taxon>
        <taxon>Actinomycetota</taxon>
        <taxon>Thermoleophilia</taxon>
        <taxon>Solirubrobacterales</taxon>
        <taxon>Conexibacteraceae</taxon>
        <taxon>Conexibacter</taxon>
    </lineage>
</organism>
<feature type="region of interest" description="Disordered" evidence="1">
    <location>
        <begin position="1"/>
        <end position="56"/>
    </location>
</feature>
<evidence type="ECO:0000256" key="1">
    <source>
        <dbReference type="SAM" id="MobiDB-lite"/>
    </source>
</evidence>
<keyword evidence="4" id="KW-1185">Reference proteome</keyword>
<dbReference type="RefSeq" id="WP_318600079.1">
    <property type="nucleotide sequence ID" value="NZ_JAWSTH010000095.1"/>
</dbReference>
<evidence type="ECO:0000256" key="2">
    <source>
        <dbReference type="SAM" id="Phobius"/>
    </source>
</evidence>
<keyword evidence="2" id="KW-0472">Membrane</keyword>
<feature type="region of interest" description="Disordered" evidence="1">
    <location>
        <begin position="178"/>
        <end position="201"/>
    </location>
</feature>
<protein>
    <submittedName>
        <fullName evidence="3">Uncharacterized protein</fullName>
    </submittedName>
</protein>
<evidence type="ECO:0000313" key="4">
    <source>
        <dbReference type="Proteomes" id="UP001284601"/>
    </source>
</evidence>
<evidence type="ECO:0000313" key="3">
    <source>
        <dbReference type="EMBL" id="MDW5597613.1"/>
    </source>
</evidence>
<accession>A0ABU4HWL1</accession>
<proteinExistence type="predicted"/>
<gene>
    <name evidence="3" type="ORF">R7226_24900</name>
</gene>
<feature type="region of interest" description="Disordered" evidence="1">
    <location>
        <begin position="266"/>
        <end position="285"/>
    </location>
</feature>
<dbReference type="EMBL" id="JAWSTH010000095">
    <property type="protein sequence ID" value="MDW5597613.1"/>
    <property type="molecule type" value="Genomic_DNA"/>
</dbReference>